<keyword evidence="1 4" id="KW-0646">Protease inhibitor</keyword>
<dbReference type="SUPFAM" id="SSF141066">
    <property type="entry name" value="ICP-like"/>
    <property type="match status" value="1"/>
</dbReference>
<dbReference type="GO" id="GO:0030414">
    <property type="term" value="F:peptidase inhibitor activity"/>
    <property type="evidence" value="ECO:0007669"/>
    <property type="project" value="UniProtKB-KW"/>
</dbReference>
<name>A0ABV8CL31_9GAMM</name>
<dbReference type="Proteomes" id="UP001595692">
    <property type="component" value="Unassembled WGS sequence"/>
</dbReference>
<dbReference type="RefSeq" id="WP_377150971.1">
    <property type="nucleotide sequence ID" value="NZ_JBHSAF010000002.1"/>
</dbReference>
<comment type="caution">
    <text evidence="4">The sequence shown here is derived from an EMBL/GenBank/DDBJ whole genome shotgun (WGS) entry which is preliminary data.</text>
</comment>
<evidence type="ECO:0000256" key="2">
    <source>
        <dbReference type="ARBA" id="ARBA00022704"/>
    </source>
</evidence>
<reference evidence="5" key="1">
    <citation type="journal article" date="2019" name="Int. J. Syst. Evol. Microbiol.">
        <title>The Global Catalogue of Microorganisms (GCM) 10K type strain sequencing project: providing services to taxonomists for standard genome sequencing and annotation.</title>
        <authorList>
            <consortium name="The Broad Institute Genomics Platform"/>
            <consortium name="The Broad Institute Genome Sequencing Center for Infectious Disease"/>
            <person name="Wu L."/>
            <person name="Ma J."/>
        </authorList>
    </citation>
    <scope>NUCLEOTIDE SEQUENCE [LARGE SCALE GENOMIC DNA]</scope>
    <source>
        <strain evidence="5">CCUG 54939</strain>
    </source>
</reference>
<sequence length="144" mass="15319">MAAAIGHRWRLGMAFGLMLGLNACQQAAPPQVSVPLKTAGPELTMAQNGSSVTLAVGDALAIALPGALQTGYQWQVVQTPALVNKQGSEYQPLSGSGECGMQRLWFAARQPGDGLLTLVYRSEGAGHQDDANFYTLRLHIRQGR</sequence>
<evidence type="ECO:0000313" key="5">
    <source>
        <dbReference type="Proteomes" id="UP001595692"/>
    </source>
</evidence>
<keyword evidence="5" id="KW-1185">Reference proteome</keyword>
<organism evidence="4 5">
    <name type="scientific">Pseudaeromonas sharmana</name>
    <dbReference type="NCBI Taxonomy" id="328412"/>
    <lineage>
        <taxon>Bacteria</taxon>
        <taxon>Pseudomonadati</taxon>
        <taxon>Pseudomonadota</taxon>
        <taxon>Gammaproteobacteria</taxon>
        <taxon>Aeromonadales</taxon>
        <taxon>Aeromonadaceae</taxon>
        <taxon>Pseudaeromonas</taxon>
    </lineage>
</organism>
<evidence type="ECO:0000313" key="4">
    <source>
        <dbReference type="EMBL" id="MFC3912791.1"/>
    </source>
</evidence>
<dbReference type="Gene3D" id="2.60.40.2020">
    <property type="match status" value="1"/>
</dbReference>
<dbReference type="InterPro" id="IPR018990">
    <property type="entry name" value="Prot_inh_I42_chagasin"/>
</dbReference>
<feature type="domain" description="Proteinase inhibitor I42 chagasin" evidence="3">
    <location>
        <begin position="54"/>
        <end position="136"/>
    </location>
</feature>
<protein>
    <submittedName>
        <fullName evidence="4">Protease inhibitor I42 family protein</fullName>
    </submittedName>
</protein>
<accession>A0ABV8CL31</accession>
<dbReference type="InterPro" id="IPR036331">
    <property type="entry name" value="Chagasin-like_sf"/>
</dbReference>
<keyword evidence="2" id="KW-0789">Thiol protease inhibitor</keyword>
<evidence type="ECO:0000259" key="3">
    <source>
        <dbReference type="Pfam" id="PF09394"/>
    </source>
</evidence>
<dbReference type="Pfam" id="PF09394">
    <property type="entry name" value="Inhibitor_I42"/>
    <property type="match status" value="1"/>
</dbReference>
<gene>
    <name evidence="4" type="ORF">ACFOSS_04830</name>
</gene>
<proteinExistence type="predicted"/>
<evidence type="ECO:0000256" key="1">
    <source>
        <dbReference type="ARBA" id="ARBA00022690"/>
    </source>
</evidence>
<dbReference type="EMBL" id="JBHSAF010000002">
    <property type="protein sequence ID" value="MFC3912791.1"/>
    <property type="molecule type" value="Genomic_DNA"/>
</dbReference>